<organism evidence="2 3">
    <name type="scientific">Mycena rosella</name>
    <name type="common">Pink bonnet</name>
    <name type="synonym">Agaricus rosellus</name>
    <dbReference type="NCBI Taxonomy" id="1033263"/>
    <lineage>
        <taxon>Eukaryota</taxon>
        <taxon>Fungi</taxon>
        <taxon>Dikarya</taxon>
        <taxon>Basidiomycota</taxon>
        <taxon>Agaricomycotina</taxon>
        <taxon>Agaricomycetes</taxon>
        <taxon>Agaricomycetidae</taxon>
        <taxon>Agaricales</taxon>
        <taxon>Marasmiineae</taxon>
        <taxon>Mycenaceae</taxon>
        <taxon>Mycena</taxon>
    </lineage>
</organism>
<name>A0AAD7G4J8_MYCRO</name>
<evidence type="ECO:0000313" key="3">
    <source>
        <dbReference type="Proteomes" id="UP001221757"/>
    </source>
</evidence>
<feature type="region of interest" description="Disordered" evidence="1">
    <location>
        <begin position="81"/>
        <end position="177"/>
    </location>
</feature>
<evidence type="ECO:0000256" key="1">
    <source>
        <dbReference type="SAM" id="MobiDB-lite"/>
    </source>
</evidence>
<keyword evidence="3" id="KW-1185">Reference proteome</keyword>
<gene>
    <name evidence="2" type="ORF">B0H17DRAFT_1213057</name>
</gene>
<feature type="compositionally biased region" description="Pro residues" evidence="1">
    <location>
        <begin position="114"/>
        <end position="130"/>
    </location>
</feature>
<protein>
    <submittedName>
        <fullName evidence="2">Uncharacterized protein</fullName>
    </submittedName>
</protein>
<dbReference type="EMBL" id="JARKIE010000275">
    <property type="protein sequence ID" value="KAJ7658903.1"/>
    <property type="molecule type" value="Genomic_DNA"/>
</dbReference>
<comment type="caution">
    <text evidence="2">The sequence shown here is derived from an EMBL/GenBank/DDBJ whole genome shotgun (WGS) entry which is preliminary data.</text>
</comment>
<sequence length="177" mass="19065">MHKYVAHDGHSGIHFLPNQRGSSSATTQQIFAFGAHAQGAAIKESFDPPLFGSASPVLATAKTLIISISISRSLSVINHINSHRLSPPPQSNSHHSPHTQFRTPPPSLWTSFPHLPPIPAPSPPPCPPTDPVAAHLDHPSASGSGKRKSRDDDPADDINIHARRPRKMPTRADLWGI</sequence>
<reference evidence="2" key="1">
    <citation type="submission" date="2023-03" db="EMBL/GenBank/DDBJ databases">
        <title>Massive genome expansion in bonnet fungi (Mycena s.s.) driven by repeated elements and novel gene families across ecological guilds.</title>
        <authorList>
            <consortium name="Lawrence Berkeley National Laboratory"/>
            <person name="Harder C.B."/>
            <person name="Miyauchi S."/>
            <person name="Viragh M."/>
            <person name="Kuo A."/>
            <person name="Thoen E."/>
            <person name="Andreopoulos B."/>
            <person name="Lu D."/>
            <person name="Skrede I."/>
            <person name="Drula E."/>
            <person name="Henrissat B."/>
            <person name="Morin E."/>
            <person name="Kohler A."/>
            <person name="Barry K."/>
            <person name="LaButti K."/>
            <person name="Morin E."/>
            <person name="Salamov A."/>
            <person name="Lipzen A."/>
            <person name="Mereny Z."/>
            <person name="Hegedus B."/>
            <person name="Baldrian P."/>
            <person name="Stursova M."/>
            <person name="Weitz H."/>
            <person name="Taylor A."/>
            <person name="Grigoriev I.V."/>
            <person name="Nagy L.G."/>
            <person name="Martin F."/>
            <person name="Kauserud H."/>
        </authorList>
    </citation>
    <scope>NUCLEOTIDE SEQUENCE</scope>
    <source>
        <strain evidence="2">CBHHK067</strain>
    </source>
</reference>
<dbReference type="Proteomes" id="UP001221757">
    <property type="component" value="Unassembled WGS sequence"/>
</dbReference>
<evidence type="ECO:0000313" key="2">
    <source>
        <dbReference type="EMBL" id="KAJ7658903.1"/>
    </source>
</evidence>
<accession>A0AAD7G4J8</accession>
<proteinExistence type="predicted"/>
<dbReference type="AlphaFoldDB" id="A0AAD7G4J8"/>